<evidence type="ECO:0000259" key="1">
    <source>
        <dbReference type="PROSITE" id="PS50994"/>
    </source>
</evidence>
<evidence type="ECO:0000313" key="2">
    <source>
        <dbReference type="EMBL" id="CAI8036691.1"/>
    </source>
</evidence>
<organism evidence="2 3">
    <name type="scientific">Geodia barretti</name>
    <name type="common">Barrett's horny sponge</name>
    <dbReference type="NCBI Taxonomy" id="519541"/>
    <lineage>
        <taxon>Eukaryota</taxon>
        <taxon>Metazoa</taxon>
        <taxon>Porifera</taxon>
        <taxon>Demospongiae</taxon>
        <taxon>Heteroscleromorpha</taxon>
        <taxon>Tetractinellida</taxon>
        <taxon>Astrophorina</taxon>
        <taxon>Geodiidae</taxon>
        <taxon>Geodia</taxon>
    </lineage>
</organism>
<dbReference type="PANTHER" id="PTHR37984">
    <property type="entry name" value="PROTEIN CBG26694"/>
    <property type="match status" value="1"/>
</dbReference>
<keyword evidence="3" id="KW-1185">Reference proteome</keyword>
<dbReference type="GO" id="GO:0003676">
    <property type="term" value="F:nucleic acid binding"/>
    <property type="evidence" value="ECO:0007669"/>
    <property type="project" value="InterPro"/>
</dbReference>
<dbReference type="SUPFAM" id="SSF53098">
    <property type="entry name" value="Ribonuclease H-like"/>
    <property type="match status" value="1"/>
</dbReference>
<dbReference type="GO" id="GO:0015074">
    <property type="term" value="P:DNA integration"/>
    <property type="evidence" value="ECO:0007669"/>
    <property type="project" value="InterPro"/>
</dbReference>
<evidence type="ECO:0000313" key="3">
    <source>
        <dbReference type="Proteomes" id="UP001174909"/>
    </source>
</evidence>
<dbReference type="PROSITE" id="PS50994">
    <property type="entry name" value="INTEGRASE"/>
    <property type="match status" value="1"/>
</dbReference>
<comment type="caution">
    <text evidence="2">The sequence shown here is derived from an EMBL/GenBank/DDBJ whole genome shotgun (WGS) entry which is preliminary data.</text>
</comment>
<protein>
    <submittedName>
        <fullName evidence="2">Retrovirus-related Pol polyprotein from transposon 412</fullName>
    </submittedName>
</protein>
<feature type="domain" description="Integrase catalytic" evidence="1">
    <location>
        <begin position="1"/>
        <end position="150"/>
    </location>
</feature>
<name>A0AA35SX81_GEOBA</name>
<dbReference type="Proteomes" id="UP001174909">
    <property type="component" value="Unassembled WGS sequence"/>
</dbReference>
<dbReference type="PANTHER" id="PTHR37984:SF15">
    <property type="entry name" value="INTEGRASE CATALYTIC DOMAIN-CONTAINING PROTEIN"/>
    <property type="match status" value="1"/>
</dbReference>
<sequence length="159" mass="18064">MTEVWELPTGTLMYFGNNILTIDFTKWAEAYAIPNQEATTIANKLVNEMLLRFSPPEQLHSDQGRQFESTLIAEICKCLGIHKTQTTPYHPQSDGLVERFNRTLLNMLATAMAGHPGTWEDHTQKVLLAYNTSTQSTTGFSPFFLMFSREARLPPLQPR</sequence>
<dbReference type="InterPro" id="IPR012337">
    <property type="entry name" value="RNaseH-like_sf"/>
</dbReference>
<dbReference type="AlphaFoldDB" id="A0AA35SX81"/>
<accession>A0AA35SX81</accession>
<dbReference type="EMBL" id="CASHTH010002888">
    <property type="protein sequence ID" value="CAI8036691.1"/>
    <property type="molecule type" value="Genomic_DNA"/>
</dbReference>
<reference evidence="2" key="1">
    <citation type="submission" date="2023-03" db="EMBL/GenBank/DDBJ databases">
        <authorList>
            <person name="Steffen K."/>
            <person name="Cardenas P."/>
        </authorList>
    </citation>
    <scope>NUCLEOTIDE SEQUENCE</scope>
</reference>
<gene>
    <name evidence="2" type="ORF">GBAR_LOCUS20538</name>
</gene>
<dbReference type="InterPro" id="IPR036397">
    <property type="entry name" value="RNaseH_sf"/>
</dbReference>
<dbReference type="Gene3D" id="3.30.420.10">
    <property type="entry name" value="Ribonuclease H-like superfamily/Ribonuclease H"/>
    <property type="match status" value="1"/>
</dbReference>
<dbReference type="InterPro" id="IPR001584">
    <property type="entry name" value="Integrase_cat-core"/>
</dbReference>
<proteinExistence type="predicted"/>
<dbReference type="InterPro" id="IPR050951">
    <property type="entry name" value="Retrovirus_Pol_polyprotein"/>
</dbReference>
<dbReference type="Pfam" id="PF00665">
    <property type="entry name" value="rve"/>
    <property type="match status" value="1"/>
</dbReference>
<dbReference type="FunFam" id="3.30.420.10:FF:000032">
    <property type="entry name" value="Retrovirus-related Pol polyprotein from transposon 297-like Protein"/>
    <property type="match status" value="1"/>
</dbReference>